<dbReference type="Proteomes" id="UP000176511">
    <property type="component" value="Unassembled WGS sequence"/>
</dbReference>
<comment type="caution">
    <text evidence="3">The sequence shown here is derived from an EMBL/GenBank/DDBJ whole genome shotgun (WGS) entry which is preliminary data.</text>
</comment>
<evidence type="ECO:0000313" key="3">
    <source>
        <dbReference type="EMBL" id="OGG62419.1"/>
    </source>
</evidence>
<gene>
    <name evidence="3" type="ORF">A3C87_02315</name>
</gene>
<feature type="compositionally biased region" description="Basic and acidic residues" evidence="1">
    <location>
        <begin position="257"/>
        <end position="269"/>
    </location>
</feature>
<keyword evidence="2" id="KW-0812">Transmembrane</keyword>
<dbReference type="STRING" id="1798491.A3C87_02315"/>
<evidence type="ECO:0008006" key="5">
    <source>
        <dbReference type="Google" id="ProtNLM"/>
    </source>
</evidence>
<proteinExistence type="predicted"/>
<feature type="region of interest" description="Disordered" evidence="1">
    <location>
        <begin position="546"/>
        <end position="567"/>
    </location>
</feature>
<feature type="region of interest" description="Disordered" evidence="1">
    <location>
        <begin position="257"/>
        <end position="276"/>
    </location>
</feature>
<protein>
    <recommendedName>
        <fullName evidence="5">LysM domain-containing protein</fullName>
    </recommendedName>
</protein>
<dbReference type="AlphaFoldDB" id="A0A1F6DLX7"/>
<evidence type="ECO:0000256" key="2">
    <source>
        <dbReference type="SAM" id="Phobius"/>
    </source>
</evidence>
<feature type="region of interest" description="Disordered" evidence="1">
    <location>
        <begin position="25"/>
        <end position="47"/>
    </location>
</feature>
<dbReference type="EMBL" id="MFLE01000004">
    <property type="protein sequence ID" value="OGG62419.1"/>
    <property type="molecule type" value="Genomic_DNA"/>
</dbReference>
<feature type="transmembrane region" description="Helical" evidence="2">
    <location>
        <begin position="434"/>
        <end position="461"/>
    </location>
</feature>
<evidence type="ECO:0000256" key="1">
    <source>
        <dbReference type="SAM" id="MobiDB-lite"/>
    </source>
</evidence>
<keyword evidence="2" id="KW-0472">Membrane</keyword>
<name>A0A1F6DLX7_9BACT</name>
<sequence>MNLKGEGVRPVRPVGELMADIRRRSLENTTSTQVQPEKKAEASAISSPLRIEPTISELPVVEDRAPDPKISEEVNIPTLTERVSEAEYLATVDGRNVTTITDPSTDTEKVVASTDASMSESLPVEAEGGDFETLLTDAFSGKSPEAARELSEHLTALIEAHEKNLDALDVAVAGNPRQERTLDQFHTREMMQRAMKNSIDATLLALAAGDTVDEADLLAQQDTTRDLKKYLDKDAARLQAKFADVLPAVSTEKSEKEVVAESGVEKSELPEGPEDAAYDSLKENWKALRTVYEEQEHAYHEALRTELDIQAKSWNPLKSIPYAARKMFGFNQKLSPELEAMKADATTGAMLYRDASQALAEAKRDALTKKFADIDLGDEKVTNILARHERMLGRKLVLTRAQEQLRTMQQASSVAEHPRMQKAMEILANNKYKVMVGTVGVAMLSGAFLPVLAAMGAGVAVRKGLGGKIESLLKQASEKAGREAGVALHKERAGFATYDDTLAATEQALEKEAMAKKHPNYTNAAAFGGAVLAGGIAGGMTYESSAPTGEAMAAPEAAAPQATPETPEPVALPEVAVTPVPEAADVTPVATSEVPMTLPSQEAILPLQTPEAIPTAPLTPDMNIYAIQPGDTLWDLTKTNLTTEAGAPTDTDLMGFRNYLASNPAVLDEIGVHTGNPDIIRPGMDSIDLQKLESAYAQYTESITPQPEAAPAIEASAPEVVPASQTESVPVATEVESVSAPEAKFELPLDSAIINMVQDIETFNVEKPGFLGLFSTTELQTTSGQLFDTMKDLPLSDVEKIYTDQAFRAQVFPNGVSQEALTRWVNWIQEQNATIPAYTNLTLHDYVASVAASRNQ</sequence>
<organism evidence="3 4">
    <name type="scientific">Candidatus Kaiserbacteria bacterium RIFCSPHIGHO2_02_FULL_49_34</name>
    <dbReference type="NCBI Taxonomy" id="1798491"/>
    <lineage>
        <taxon>Bacteria</taxon>
        <taxon>Candidatus Kaiseribacteriota</taxon>
    </lineage>
</organism>
<keyword evidence="2" id="KW-1133">Transmembrane helix</keyword>
<evidence type="ECO:0000313" key="4">
    <source>
        <dbReference type="Proteomes" id="UP000176511"/>
    </source>
</evidence>
<reference evidence="3 4" key="1">
    <citation type="journal article" date="2016" name="Nat. Commun.">
        <title>Thousands of microbial genomes shed light on interconnected biogeochemical processes in an aquifer system.</title>
        <authorList>
            <person name="Anantharaman K."/>
            <person name="Brown C.T."/>
            <person name="Hug L.A."/>
            <person name="Sharon I."/>
            <person name="Castelle C.J."/>
            <person name="Probst A.J."/>
            <person name="Thomas B.C."/>
            <person name="Singh A."/>
            <person name="Wilkins M.J."/>
            <person name="Karaoz U."/>
            <person name="Brodie E.L."/>
            <person name="Williams K.H."/>
            <person name="Hubbard S.S."/>
            <person name="Banfield J.F."/>
        </authorList>
    </citation>
    <scope>NUCLEOTIDE SEQUENCE [LARGE SCALE GENOMIC DNA]</scope>
</reference>
<accession>A0A1F6DLX7</accession>